<dbReference type="AlphaFoldDB" id="A0A2Z7BML0"/>
<evidence type="ECO:0000313" key="1">
    <source>
        <dbReference type="EMBL" id="KZV35709.1"/>
    </source>
</evidence>
<name>A0A2Z7BML0_9LAMI</name>
<reference evidence="1 2" key="1">
    <citation type="journal article" date="2015" name="Proc. Natl. Acad. Sci. U.S.A.">
        <title>The resurrection genome of Boea hygrometrica: A blueprint for survival of dehydration.</title>
        <authorList>
            <person name="Xiao L."/>
            <person name="Yang G."/>
            <person name="Zhang L."/>
            <person name="Yang X."/>
            <person name="Zhao S."/>
            <person name="Ji Z."/>
            <person name="Zhou Q."/>
            <person name="Hu M."/>
            <person name="Wang Y."/>
            <person name="Chen M."/>
            <person name="Xu Y."/>
            <person name="Jin H."/>
            <person name="Xiao X."/>
            <person name="Hu G."/>
            <person name="Bao F."/>
            <person name="Hu Y."/>
            <person name="Wan P."/>
            <person name="Li L."/>
            <person name="Deng X."/>
            <person name="Kuang T."/>
            <person name="Xiang C."/>
            <person name="Zhu J.K."/>
            <person name="Oliver M.J."/>
            <person name="He Y."/>
        </authorList>
    </citation>
    <scope>NUCLEOTIDE SEQUENCE [LARGE SCALE GENOMIC DNA]</scope>
    <source>
        <strain evidence="2">cv. XS01</strain>
    </source>
</reference>
<organism evidence="1 2">
    <name type="scientific">Dorcoceras hygrometricum</name>
    <dbReference type="NCBI Taxonomy" id="472368"/>
    <lineage>
        <taxon>Eukaryota</taxon>
        <taxon>Viridiplantae</taxon>
        <taxon>Streptophyta</taxon>
        <taxon>Embryophyta</taxon>
        <taxon>Tracheophyta</taxon>
        <taxon>Spermatophyta</taxon>
        <taxon>Magnoliopsida</taxon>
        <taxon>eudicotyledons</taxon>
        <taxon>Gunneridae</taxon>
        <taxon>Pentapetalae</taxon>
        <taxon>asterids</taxon>
        <taxon>lamiids</taxon>
        <taxon>Lamiales</taxon>
        <taxon>Gesneriaceae</taxon>
        <taxon>Didymocarpoideae</taxon>
        <taxon>Trichosporeae</taxon>
        <taxon>Loxocarpinae</taxon>
        <taxon>Dorcoceras</taxon>
    </lineage>
</organism>
<proteinExistence type="predicted"/>
<accession>A0A2Z7BML0</accession>
<keyword evidence="2" id="KW-1185">Reference proteome</keyword>
<evidence type="ECO:0000313" key="2">
    <source>
        <dbReference type="Proteomes" id="UP000250235"/>
    </source>
</evidence>
<dbReference type="EMBL" id="KV004169">
    <property type="protein sequence ID" value="KZV35709.1"/>
    <property type="molecule type" value="Genomic_DNA"/>
</dbReference>
<sequence>MNACDSRAGRTTLASSSATAVLLIGRDLRALSRMARVHVTRGTLPCRVLAAQLKAVVVAPLSAWWPAASIAAAQSVAHEGRRLVACWPDDEGCWTRNVRTAVRRVFGAASRALQPRVFCWWRRRRRRPPLRRCRDGWSEFF</sequence>
<protein>
    <submittedName>
        <fullName evidence="1">Uncharacterized protein</fullName>
    </submittedName>
</protein>
<dbReference type="Proteomes" id="UP000250235">
    <property type="component" value="Unassembled WGS sequence"/>
</dbReference>
<gene>
    <name evidence="1" type="ORF">F511_41415</name>
</gene>